<evidence type="ECO:0000313" key="4">
    <source>
        <dbReference type="Proteomes" id="UP000000329"/>
    </source>
</evidence>
<dbReference type="InterPro" id="IPR025474">
    <property type="entry name" value="DUF4325"/>
</dbReference>
<dbReference type="Proteomes" id="UP000000329">
    <property type="component" value="Chromosome"/>
</dbReference>
<dbReference type="STRING" id="757424.Hsero_1548"/>
<organism evidence="3 4">
    <name type="scientific">Herbaspirillum seropedicae (strain SmR1)</name>
    <dbReference type="NCBI Taxonomy" id="757424"/>
    <lineage>
        <taxon>Bacteria</taxon>
        <taxon>Pseudomonadati</taxon>
        <taxon>Pseudomonadota</taxon>
        <taxon>Betaproteobacteria</taxon>
        <taxon>Burkholderiales</taxon>
        <taxon>Oxalobacteraceae</taxon>
        <taxon>Herbaspirillum</taxon>
    </lineage>
</organism>
<gene>
    <name evidence="3" type="ordered locus">Hsero_1548</name>
</gene>
<dbReference type="Pfam" id="PF14213">
    <property type="entry name" value="DUF4325"/>
    <property type="match status" value="1"/>
</dbReference>
<dbReference type="AlphaFoldDB" id="D8IQ15"/>
<sequence length="109" mass="12305">MRTISIAKQFSRHPGGRYKKDGPYSGEEFRADHLVPALEEGEIVMIEMDGVRGYGSSFLEEAFGGLIRLGYQRDFLKSHLYFTTSKPSLKVEVEEYINDASVRAANNVK</sequence>
<protein>
    <recommendedName>
        <fullName evidence="2">DUF4325 domain-containing protein</fullName>
    </recommendedName>
</protein>
<dbReference type="eggNOG" id="ENOG5033FUP">
    <property type="taxonomic scope" value="Bacteria"/>
</dbReference>
<feature type="region of interest" description="Disordered" evidence="1">
    <location>
        <begin position="1"/>
        <end position="22"/>
    </location>
</feature>
<dbReference type="HOGENOM" id="CLU_163405_1_0_4"/>
<dbReference type="RefSeq" id="WP_013233562.1">
    <property type="nucleotide sequence ID" value="NC_014323.1"/>
</dbReference>
<evidence type="ECO:0000259" key="2">
    <source>
        <dbReference type="Pfam" id="PF14213"/>
    </source>
</evidence>
<name>D8IQ15_HERSS</name>
<dbReference type="GeneID" id="31910430"/>
<reference evidence="3 4" key="1">
    <citation type="submission" date="2010-04" db="EMBL/GenBank/DDBJ databases">
        <title>The genome of Herbaspirillum seropedicae SmR1, an endophytic, nitrogen-fixing, plant-growth promoting beta-Proteobacteria.</title>
        <authorList>
            <person name="Pedrosa F.O."/>
            <person name="Monteiro R.A."/>
            <person name="Wassem R."/>
            <person name="Cruz L.M."/>
            <person name="Ayub R.A."/>
            <person name="Colauto N.B."/>
            <person name="Fernandez M.A."/>
            <person name="Fungaro M.H.P."/>
            <person name="Grisard E.C."/>
            <person name="Hungria M."/>
            <person name="Madeira H.M.F."/>
            <person name="Nodari R.O."/>
            <person name="Osaku C.A."/>
            <person name="Petzl-Erler M.L."/>
            <person name="Terenzi H."/>
            <person name="Vieira L.G.E."/>
            <person name="Almeida M.I.M."/>
            <person name="Alves L.R."/>
            <person name="Arantes O.M.N."/>
            <person name="Balsanelli E."/>
            <person name="Barcellos F.G."/>
            <person name="Baura V.A."/>
            <person name="Binde D.R."/>
            <person name="Campo R.J."/>
            <person name="Chubatsu L.S."/>
            <person name="Chueire L.M.O."/>
            <person name="Ciferri R.R."/>
            <person name="Correa L.C."/>
            <person name="da Conceicao Silva J.L."/>
            <person name="Dabul A.N.G."/>
            <person name="Dambros B.P."/>
            <person name="Faoro H."/>
            <person name="Favetti A."/>
            <person name="Friedermann G."/>
            <person name="Furlaneto M.C."/>
            <person name="Gasques L.S."/>
            <person name="Gimenes C.C.T."/>
            <person name="Gioppo N.M.R."/>
            <person name="Glienke-Blanco C."/>
            <person name="Godoy L.P."/>
            <person name="Guerra M.P."/>
            <person name="Karp S."/>
            <person name="Kava-Cordeiro V."/>
            <person name="Margarido V.P."/>
            <person name="Mathioni S.M."/>
            <person name="Menck-Soares M.A."/>
            <person name="Murace N.K."/>
            <person name="Nicolas M.F."/>
            <person name="Oliveira C.E.C."/>
            <person name="Pagnan N.A.B."/>
            <person name="Pamphile J.A."/>
            <person name="Patussi E.V."/>
            <person name="Pereira L.F.P."/>
            <person name="Pereira-Ferrari L."/>
            <person name="Pinto F.G.S."/>
            <person name="Precoma C."/>
            <person name="Prioli A.J."/>
            <person name="Prioli S.M.A.P."/>
            <person name="Raittz R.T."/>
            <person name="Ramos H.J.O."/>
            <person name="Ribeiro E.M.S.F."/>
            <person name="Rigo L.U."/>
            <person name="Rocha C.L.M.S.C."/>
            <person name="Rocha S.N."/>
            <person name="Santos K."/>
            <person name="Satori D."/>
            <person name="Silva A.G."/>
            <person name="Simao R.C.G."/>
            <person name="Soares M.A.M."/>
            <person name="Souza E.M."/>
            <person name="Steffens M.B.R."/>
            <person name="Steindel M."/>
            <person name="Tadra-Sfeir M.Z."/>
            <person name="Takahashi E.K."/>
            <person name="Torres R.A."/>
            <person name="Valle J.S."/>
            <person name="Vernal J.I."/>
            <person name="Vilas-Boas L.A."/>
            <person name="Watanabe M.A.E."/>
            <person name="Weiss V.A."/>
            <person name="Yates M.A."/>
            <person name="Souza E.M."/>
        </authorList>
    </citation>
    <scope>NUCLEOTIDE SEQUENCE [LARGE SCALE GENOMIC DNA]</scope>
    <source>
        <strain evidence="3 4">SmR1</strain>
    </source>
</reference>
<dbReference type="KEGG" id="hse:Hsero_1548"/>
<evidence type="ECO:0000256" key="1">
    <source>
        <dbReference type="SAM" id="MobiDB-lite"/>
    </source>
</evidence>
<dbReference type="EMBL" id="CP002039">
    <property type="protein sequence ID" value="ADJ63061.1"/>
    <property type="molecule type" value="Genomic_DNA"/>
</dbReference>
<keyword evidence="4" id="KW-1185">Reference proteome</keyword>
<proteinExistence type="predicted"/>
<feature type="domain" description="DUF4325" evidence="2">
    <location>
        <begin position="25"/>
        <end position="88"/>
    </location>
</feature>
<dbReference type="OrthoDB" id="1551124at2"/>
<accession>D8IQ15</accession>
<evidence type="ECO:0000313" key="3">
    <source>
        <dbReference type="EMBL" id="ADJ63061.1"/>
    </source>
</evidence>